<organism evidence="2 3">
    <name type="scientific">Pipistrellus kuhlii</name>
    <name type="common">Kuhl's pipistrelle</name>
    <dbReference type="NCBI Taxonomy" id="59472"/>
    <lineage>
        <taxon>Eukaryota</taxon>
        <taxon>Metazoa</taxon>
        <taxon>Chordata</taxon>
        <taxon>Craniata</taxon>
        <taxon>Vertebrata</taxon>
        <taxon>Euteleostomi</taxon>
        <taxon>Mammalia</taxon>
        <taxon>Eutheria</taxon>
        <taxon>Laurasiatheria</taxon>
        <taxon>Chiroptera</taxon>
        <taxon>Yangochiroptera</taxon>
        <taxon>Vespertilionidae</taxon>
        <taxon>Pipistrellus</taxon>
    </lineage>
</organism>
<sequence>MQIRRTKMATAQVLQPRCSRQSGRAGGQDACYEREGGARDLRSGTPARAKAWVREPEGNRCRKPREEGLLQGSLHARASSYNDDDDDDERASRTGRSGALGTHADQRPLLGCRPHGEQEEREEEAARTRAGAVQRPSRPIDGAGRWVGFHRFRSSDRAVLGPGAGGRRLSRPGRQPGPRGVLCRVSTEARQAGVRGSGPGPAAESRAGTETRQR</sequence>
<dbReference type="EMBL" id="JACAGB010000118">
    <property type="protein sequence ID" value="KAF6268908.1"/>
    <property type="molecule type" value="Genomic_DNA"/>
</dbReference>
<gene>
    <name evidence="2" type="ORF">mPipKuh1_008123</name>
</gene>
<feature type="compositionally biased region" description="Basic and acidic residues" evidence="1">
    <location>
        <begin position="31"/>
        <end position="42"/>
    </location>
</feature>
<evidence type="ECO:0000313" key="2">
    <source>
        <dbReference type="EMBL" id="KAF6268908.1"/>
    </source>
</evidence>
<feature type="compositionally biased region" description="Basic and acidic residues" evidence="1">
    <location>
        <begin position="52"/>
        <end position="68"/>
    </location>
</feature>
<dbReference type="AlphaFoldDB" id="A0A7J7QYC7"/>
<keyword evidence="3" id="KW-1185">Reference proteome</keyword>
<feature type="region of interest" description="Disordered" evidence="1">
    <location>
        <begin position="1"/>
        <end position="214"/>
    </location>
</feature>
<comment type="caution">
    <text evidence="2">The sequence shown here is derived from an EMBL/GenBank/DDBJ whole genome shotgun (WGS) entry which is preliminary data.</text>
</comment>
<proteinExistence type="predicted"/>
<accession>A0A7J7QYC7</accession>
<evidence type="ECO:0000256" key="1">
    <source>
        <dbReference type="SAM" id="MobiDB-lite"/>
    </source>
</evidence>
<reference evidence="2 3" key="1">
    <citation type="journal article" date="2020" name="Nature">
        <title>Six reference-quality genomes reveal evolution of bat adaptations.</title>
        <authorList>
            <person name="Jebb D."/>
            <person name="Huang Z."/>
            <person name="Pippel M."/>
            <person name="Hughes G.M."/>
            <person name="Lavrichenko K."/>
            <person name="Devanna P."/>
            <person name="Winkler S."/>
            <person name="Jermiin L.S."/>
            <person name="Skirmuntt E.C."/>
            <person name="Katzourakis A."/>
            <person name="Burkitt-Gray L."/>
            <person name="Ray D.A."/>
            <person name="Sullivan K.A.M."/>
            <person name="Roscito J.G."/>
            <person name="Kirilenko B.M."/>
            <person name="Davalos L.M."/>
            <person name="Corthals A.P."/>
            <person name="Power M.L."/>
            <person name="Jones G."/>
            <person name="Ransome R.D."/>
            <person name="Dechmann D.K.N."/>
            <person name="Locatelli A.G."/>
            <person name="Puechmaille S.J."/>
            <person name="Fedrigo O."/>
            <person name="Jarvis E.D."/>
            <person name="Hiller M."/>
            <person name="Vernes S.C."/>
            <person name="Myers E.W."/>
            <person name="Teeling E.C."/>
        </authorList>
    </citation>
    <scope>NUCLEOTIDE SEQUENCE [LARGE SCALE GENOMIC DNA]</scope>
    <source>
        <strain evidence="2">MPipKuh1</strain>
        <tissue evidence="2">Flight muscle</tissue>
    </source>
</reference>
<name>A0A7J7QYC7_PIPKU</name>
<protein>
    <submittedName>
        <fullName evidence="2">Uncharacterized protein</fullName>
    </submittedName>
</protein>
<evidence type="ECO:0000313" key="3">
    <source>
        <dbReference type="Proteomes" id="UP000558488"/>
    </source>
</evidence>
<dbReference type="Proteomes" id="UP000558488">
    <property type="component" value="Unassembled WGS sequence"/>
</dbReference>